<dbReference type="PANTHER" id="PTHR23253:SF10">
    <property type="entry name" value="EUKARYOTIC TRANSLATION INITIATION FACTOR 4 GAMMA 1"/>
    <property type="match status" value="1"/>
</dbReference>
<dbReference type="OrthoDB" id="10071175at2759"/>
<evidence type="ECO:0000313" key="2">
    <source>
        <dbReference type="EMBL" id="KAI1888614.1"/>
    </source>
</evidence>
<proteinExistence type="predicted"/>
<dbReference type="Pfam" id="PF02854">
    <property type="entry name" value="MIF4G"/>
    <property type="match status" value="1"/>
</dbReference>
<organism evidence="2 3">
    <name type="scientific">Albula goreensis</name>
    <dbReference type="NCBI Taxonomy" id="1534307"/>
    <lineage>
        <taxon>Eukaryota</taxon>
        <taxon>Metazoa</taxon>
        <taxon>Chordata</taxon>
        <taxon>Craniata</taxon>
        <taxon>Vertebrata</taxon>
        <taxon>Euteleostomi</taxon>
        <taxon>Actinopterygii</taxon>
        <taxon>Neopterygii</taxon>
        <taxon>Teleostei</taxon>
        <taxon>Albuliformes</taxon>
        <taxon>Albulidae</taxon>
        <taxon>Albula</taxon>
    </lineage>
</organism>
<protein>
    <recommendedName>
        <fullName evidence="1">MIF4G domain-containing protein</fullName>
    </recommendedName>
</protein>
<dbReference type="PANTHER" id="PTHR23253">
    <property type="entry name" value="EUKARYOTIC TRANSLATION INITIATION FACTOR 4 GAMMA"/>
    <property type="match status" value="1"/>
</dbReference>
<sequence>MTDRWSCSADSATRHAAQLKKTEAEQMVERQRKCGAGGPSEMRDGGLSLQHAVRAGEELYQQVHSILETVSPNTFQQAMRRMTTLRINTEDRLRGVAMLILEKAVSNPTSSVVYANMSRCLMGMKVPCKGKPGETINFRKVLLNLCQNEFERGFKDEDEDEALSKVGEAAGVHQRWLGTVAFICELYKLKMLTEGIMYDCINKMLKNEDLLEGVCCLLSSIGKELDHEKAKPRMDQYYRQLEKITHQGKASSRTRHMVEKVLDLRRNRHQV</sequence>
<gene>
    <name evidence="2" type="ORF">AGOR_G00186970</name>
</gene>
<accession>A0A8T3CZ32</accession>
<evidence type="ECO:0000259" key="1">
    <source>
        <dbReference type="SMART" id="SM00543"/>
    </source>
</evidence>
<keyword evidence="3" id="KW-1185">Reference proteome</keyword>
<dbReference type="GO" id="GO:0003743">
    <property type="term" value="F:translation initiation factor activity"/>
    <property type="evidence" value="ECO:0007669"/>
    <property type="project" value="TreeGrafter"/>
</dbReference>
<evidence type="ECO:0000313" key="3">
    <source>
        <dbReference type="Proteomes" id="UP000829720"/>
    </source>
</evidence>
<dbReference type="Proteomes" id="UP000829720">
    <property type="component" value="Unassembled WGS sequence"/>
</dbReference>
<dbReference type="EMBL" id="JAERUA010000017">
    <property type="protein sequence ID" value="KAI1888614.1"/>
    <property type="molecule type" value="Genomic_DNA"/>
</dbReference>
<dbReference type="InterPro" id="IPR016024">
    <property type="entry name" value="ARM-type_fold"/>
</dbReference>
<name>A0A8T3CZ32_9TELE</name>
<dbReference type="SMART" id="SM00543">
    <property type="entry name" value="MIF4G"/>
    <property type="match status" value="1"/>
</dbReference>
<dbReference type="AlphaFoldDB" id="A0A8T3CZ32"/>
<dbReference type="SUPFAM" id="SSF48371">
    <property type="entry name" value="ARM repeat"/>
    <property type="match status" value="1"/>
</dbReference>
<dbReference type="GO" id="GO:0016281">
    <property type="term" value="C:eukaryotic translation initiation factor 4F complex"/>
    <property type="evidence" value="ECO:0007669"/>
    <property type="project" value="TreeGrafter"/>
</dbReference>
<comment type="caution">
    <text evidence="2">The sequence shown here is derived from an EMBL/GenBank/DDBJ whole genome shotgun (WGS) entry which is preliminary data.</text>
</comment>
<dbReference type="Gene3D" id="1.25.40.180">
    <property type="match status" value="1"/>
</dbReference>
<reference evidence="2" key="1">
    <citation type="submission" date="2021-01" db="EMBL/GenBank/DDBJ databases">
        <authorList>
            <person name="Zahm M."/>
            <person name="Roques C."/>
            <person name="Cabau C."/>
            <person name="Klopp C."/>
            <person name="Donnadieu C."/>
            <person name="Jouanno E."/>
            <person name="Lampietro C."/>
            <person name="Louis A."/>
            <person name="Herpin A."/>
            <person name="Echchiki A."/>
            <person name="Berthelot C."/>
            <person name="Parey E."/>
            <person name="Roest-Crollius H."/>
            <person name="Braasch I."/>
            <person name="Postlethwait J."/>
            <person name="Bobe J."/>
            <person name="Montfort J."/>
            <person name="Bouchez O."/>
            <person name="Begum T."/>
            <person name="Mejri S."/>
            <person name="Adams A."/>
            <person name="Chen W.-J."/>
            <person name="Guiguen Y."/>
        </authorList>
    </citation>
    <scope>NUCLEOTIDE SEQUENCE</scope>
    <source>
        <tissue evidence="2">Blood</tissue>
    </source>
</reference>
<dbReference type="InterPro" id="IPR003890">
    <property type="entry name" value="MIF4G-like_typ-3"/>
</dbReference>
<dbReference type="GO" id="GO:0003729">
    <property type="term" value="F:mRNA binding"/>
    <property type="evidence" value="ECO:0007669"/>
    <property type="project" value="TreeGrafter"/>
</dbReference>
<feature type="domain" description="MIF4G" evidence="1">
    <location>
        <begin position="60"/>
        <end position="268"/>
    </location>
</feature>